<accession>A0ABZ2G140</accession>
<feature type="domain" description="AMP-binding enzyme C-terminal" evidence="2">
    <location>
        <begin position="401"/>
        <end position="474"/>
    </location>
</feature>
<dbReference type="InterPro" id="IPR020845">
    <property type="entry name" value="AMP-binding_CS"/>
</dbReference>
<sequence>MSPDPTPFPLDHLTLRGERGAPALTVGGATLSYAALDEAVGRMADRLLALGMRPGDRVATWMGKARLACVAPLACARAGLVHVPINPVLRRAQAEHILADSGTRLLVANRARAGTLEARPELVVALEEWVEGDRALPAGSAAPDDLAALLYTSGSTGRPKGVMLSHANLWLGAVSVAHYLGLSASDRTLCVLPLAFDYGQNQLFSTWCAGGEAIAFDYLLPRDVVRAVERTGATVLAGVPPLWVQLAEQDWGGAGASLRTLTNSGGHMPEPLVRRLRSLFPEARLHLMYGLTEAFRSASLDPALVDKKPDAVGAAIPFAELSVRRADGSEAACGEEGELVHAGPLVAQGYWNDPTRTAQRFRDGAVWSGDRAVVGADGLLRIRGRDDAMIKVSGHRVSPSEIEEAAMASGAIEDCAAFGAKDERLGQRIVLVAVAKGEGADERLQRWFAAELPAHLRPSEVRWVDALPLSPNGKINRWALAAELSR</sequence>
<evidence type="ECO:0000313" key="4">
    <source>
        <dbReference type="Proteomes" id="UP001382935"/>
    </source>
</evidence>
<evidence type="ECO:0000259" key="1">
    <source>
        <dbReference type="Pfam" id="PF00501"/>
    </source>
</evidence>
<dbReference type="InterPro" id="IPR020459">
    <property type="entry name" value="AMP-binding"/>
</dbReference>
<reference evidence="3 4" key="1">
    <citation type="submission" date="2024-02" db="EMBL/GenBank/DDBJ databases">
        <title>Full genome sequence of Sphingomonas kaistensis.</title>
        <authorList>
            <person name="Poletto B.L."/>
            <person name="Silva G."/>
            <person name="Galante D."/>
            <person name="Campos K.R."/>
            <person name="Santos M.B.N."/>
            <person name="Sacchi C.T."/>
        </authorList>
    </citation>
    <scope>NUCLEOTIDE SEQUENCE [LARGE SCALE GENOMIC DNA]</scope>
    <source>
        <strain evidence="3 4">MA4R</strain>
    </source>
</reference>
<feature type="domain" description="AMP-dependent synthetase/ligase" evidence="1">
    <location>
        <begin position="18"/>
        <end position="351"/>
    </location>
</feature>
<dbReference type="InterPro" id="IPR042099">
    <property type="entry name" value="ANL_N_sf"/>
</dbReference>
<dbReference type="PANTHER" id="PTHR43767">
    <property type="entry name" value="LONG-CHAIN-FATTY-ACID--COA LIGASE"/>
    <property type="match status" value="1"/>
</dbReference>
<keyword evidence="4" id="KW-1185">Reference proteome</keyword>
<dbReference type="SUPFAM" id="SSF56801">
    <property type="entry name" value="Acetyl-CoA synthetase-like"/>
    <property type="match status" value="1"/>
</dbReference>
<name>A0ABZ2G140_9SPHN</name>
<dbReference type="InterPro" id="IPR000873">
    <property type="entry name" value="AMP-dep_synth/lig_dom"/>
</dbReference>
<dbReference type="Pfam" id="PF13193">
    <property type="entry name" value="AMP-binding_C"/>
    <property type="match status" value="1"/>
</dbReference>
<dbReference type="PANTHER" id="PTHR43767:SF10">
    <property type="entry name" value="SURFACTIN SYNTHASE SUBUNIT 1"/>
    <property type="match status" value="1"/>
</dbReference>
<dbReference type="PRINTS" id="PR00154">
    <property type="entry name" value="AMPBINDING"/>
</dbReference>
<proteinExistence type="predicted"/>
<dbReference type="PROSITE" id="PS00455">
    <property type="entry name" value="AMP_BINDING"/>
    <property type="match status" value="1"/>
</dbReference>
<dbReference type="Gene3D" id="3.40.50.12780">
    <property type="entry name" value="N-terminal domain of ligase-like"/>
    <property type="match status" value="1"/>
</dbReference>
<dbReference type="Gene3D" id="3.30.300.30">
    <property type="match status" value="1"/>
</dbReference>
<organism evidence="3 4">
    <name type="scientific">Sphingomonas kaistensis</name>
    <dbReference type="NCBI Taxonomy" id="298708"/>
    <lineage>
        <taxon>Bacteria</taxon>
        <taxon>Pseudomonadati</taxon>
        <taxon>Pseudomonadota</taxon>
        <taxon>Alphaproteobacteria</taxon>
        <taxon>Sphingomonadales</taxon>
        <taxon>Sphingomonadaceae</taxon>
        <taxon>Sphingomonas</taxon>
    </lineage>
</organism>
<gene>
    <name evidence="3" type="ORF">V6R86_08315</name>
</gene>
<dbReference type="InterPro" id="IPR025110">
    <property type="entry name" value="AMP-bd_C"/>
</dbReference>
<dbReference type="Proteomes" id="UP001382935">
    <property type="component" value="Chromosome"/>
</dbReference>
<protein>
    <submittedName>
        <fullName evidence="3">AMP-binding protein</fullName>
    </submittedName>
</protein>
<evidence type="ECO:0000259" key="2">
    <source>
        <dbReference type="Pfam" id="PF13193"/>
    </source>
</evidence>
<dbReference type="InterPro" id="IPR045851">
    <property type="entry name" value="AMP-bd_C_sf"/>
</dbReference>
<dbReference type="InterPro" id="IPR050237">
    <property type="entry name" value="ATP-dep_AMP-bd_enzyme"/>
</dbReference>
<dbReference type="RefSeq" id="WP_338503638.1">
    <property type="nucleotide sequence ID" value="NZ_CP145607.1"/>
</dbReference>
<evidence type="ECO:0000313" key="3">
    <source>
        <dbReference type="EMBL" id="WWM70675.1"/>
    </source>
</evidence>
<dbReference type="Pfam" id="PF00501">
    <property type="entry name" value="AMP-binding"/>
    <property type="match status" value="1"/>
</dbReference>
<dbReference type="EMBL" id="CP145607">
    <property type="protein sequence ID" value="WWM70675.1"/>
    <property type="molecule type" value="Genomic_DNA"/>
</dbReference>